<organism evidence="2 3">
    <name type="scientific">Noviherbaspirillum sedimenti</name>
    <dbReference type="NCBI Taxonomy" id="2320865"/>
    <lineage>
        <taxon>Bacteria</taxon>
        <taxon>Pseudomonadati</taxon>
        <taxon>Pseudomonadota</taxon>
        <taxon>Betaproteobacteria</taxon>
        <taxon>Burkholderiales</taxon>
        <taxon>Oxalobacteraceae</taxon>
        <taxon>Noviherbaspirillum</taxon>
    </lineage>
</organism>
<name>A0A3A3G597_9BURK</name>
<dbReference type="InterPro" id="IPR025238">
    <property type="entry name" value="DUF4184"/>
</dbReference>
<gene>
    <name evidence="2" type="ORF">D3878_20545</name>
</gene>
<feature type="transmembrane region" description="Helical" evidence="1">
    <location>
        <begin position="52"/>
        <end position="74"/>
    </location>
</feature>
<sequence length="265" mass="29379">MPFTFAHPAAVIPLHWALRRHVVLSALVIGSMAPDFQNFLPFDVDRSDSHSLAGMFWFCLPLGMLLYLAFHLLLKKPLCELLPPAVAARLAVTRPAPLLPSVSGQRILLSLLLGIVTHLAWDAFTHYGFLSVFILPFLSTHLFSVGSYHVYPYKLLQHASTVGGVLLLWHWTRCWLRQAAMPQQLPPTTLASRNRLTIIGILLAAPPLVGTGMAAQAFSVSYEAMALQDVVREAVVTAISSFGLLLIAYSLVWHMFLFQRNRSAT</sequence>
<keyword evidence="1" id="KW-1133">Transmembrane helix</keyword>
<feature type="transmembrane region" description="Helical" evidence="1">
    <location>
        <begin position="107"/>
        <end position="135"/>
    </location>
</feature>
<keyword evidence="1" id="KW-0472">Membrane</keyword>
<feature type="transmembrane region" description="Helical" evidence="1">
    <location>
        <begin position="196"/>
        <end position="218"/>
    </location>
</feature>
<keyword evidence="1" id="KW-0812">Transmembrane</keyword>
<evidence type="ECO:0000256" key="1">
    <source>
        <dbReference type="SAM" id="Phobius"/>
    </source>
</evidence>
<dbReference type="Pfam" id="PF13803">
    <property type="entry name" value="DUF4184"/>
    <property type="match status" value="1"/>
</dbReference>
<evidence type="ECO:0000313" key="3">
    <source>
        <dbReference type="Proteomes" id="UP000266327"/>
    </source>
</evidence>
<accession>A0A3A3G597</accession>
<feature type="transmembrane region" description="Helical" evidence="1">
    <location>
        <begin position="155"/>
        <end position="176"/>
    </location>
</feature>
<dbReference type="EMBL" id="QYUQ01000002">
    <property type="protein sequence ID" value="RJG03683.1"/>
    <property type="molecule type" value="Genomic_DNA"/>
</dbReference>
<feature type="transmembrane region" description="Helical" evidence="1">
    <location>
        <begin position="238"/>
        <end position="258"/>
    </location>
</feature>
<comment type="caution">
    <text evidence="2">The sequence shown here is derived from an EMBL/GenBank/DDBJ whole genome shotgun (WGS) entry which is preliminary data.</text>
</comment>
<keyword evidence="3" id="KW-1185">Reference proteome</keyword>
<dbReference type="OrthoDB" id="8481923at2"/>
<proteinExistence type="predicted"/>
<dbReference type="RefSeq" id="WP_119787171.1">
    <property type="nucleotide sequence ID" value="NZ_QYUQ01000002.1"/>
</dbReference>
<reference evidence="3" key="1">
    <citation type="submission" date="2018-09" db="EMBL/GenBank/DDBJ databases">
        <authorList>
            <person name="Zhu H."/>
        </authorList>
    </citation>
    <scope>NUCLEOTIDE SEQUENCE [LARGE SCALE GENOMIC DNA]</scope>
    <source>
        <strain evidence="3">K1S02-23</strain>
    </source>
</reference>
<evidence type="ECO:0000313" key="2">
    <source>
        <dbReference type="EMBL" id="RJG03683.1"/>
    </source>
</evidence>
<dbReference type="Proteomes" id="UP000266327">
    <property type="component" value="Unassembled WGS sequence"/>
</dbReference>
<dbReference type="AlphaFoldDB" id="A0A3A3G597"/>
<protein>
    <submittedName>
        <fullName evidence="2">DUF4184 family protein</fullName>
    </submittedName>
</protein>